<feature type="compositionally biased region" description="Acidic residues" evidence="1">
    <location>
        <begin position="350"/>
        <end position="361"/>
    </location>
</feature>
<keyword evidence="2" id="KW-0732">Signal</keyword>
<dbReference type="AlphaFoldDB" id="A0A1S1YUM0"/>
<sequence length="681" mass="76253">MKKILTTLLFCVFGLAVTAQNTVYENTFDSYDVATDIVTQGDYYLDAYQLTDEPRTLVIAEEDGNKFMSYDIPAADPNKGYNTMIKGSNEFALKAGVTYTFTAKTRGAFVRGLRVINPATNAAVAAEALYNATNDAEKAAEWYEHSLTITPNEDMMGYVGILRNWNGKLDIDDLLIVDDQAEEETPDPMLPYVHYANDFSTYAHQEDVNEGDFNFEGFQQPELARSLTVQHDNDEEYLQLSIESTNAGANTIVRILKEFQFKAGVDYSVSMDTRGSFKRSIRVINNESGTADFVSEVYNATNDATLSSEWYNLQIEFTPTEDFTATIAVLREWNSNLDFDNIEVRSSEELPTEEEEEETPPTEESGYDVYFNDFTEYTENQDVDNVDFMKKVFQQEDLARTLTVQKEGENQFLKLTIEATSTSANTLVSVNQEFSLKAGVEYILRGKTRGKFSRSVRIVNVEDEEPLFSSEDYNARNDDALGAEWYQHEVVFTPEADATVYISVLRTWNGDLDIDDLQLRSTVDQEEETPGEGEGEEEETPGEGEGEEEETPGEGEGEEEETPGEGEGEEEETPGEGEGEEEETPGEGDITSIEDVDGVQLQVYPSPTNSALNIKYSDADSQPFVISILNTQGQVVQTVNKTSFSSDVTKITLDNKLQNGVYFIKISTSTSEVSKRFILLR</sequence>
<feature type="region of interest" description="Disordered" evidence="1">
    <location>
        <begin position="521"/>
        <end position="591"/>
    </location>
</feature>
<name>A0A1S1YUM0_FLAPC</name>
<evidence type="ECO:0000313" key="4">
    <source>
        <dbReference type="EMBL" id="OHX64719.1"/>
    </source>
</evidence>
<accession>A0A1S1YUM0</accession>
<proteinExistence type="predicted"/>
<feature type="signal peptide" evidence="2">
    <location>
        <begin position="1"/>
        <end position="19"/>
    </location>
</feature>
<dbReference type="InterPro" id="IPR026444">
    <property type="entry name" value="Secre_tail"/>
</dbReference>
<comment type="caution">
    <text evidence="4">The sequence shown here is derived from an EMBL/GenBank/DDBJ whole genome shotgun (WGS) entry which is preliminary data.</text>
</comment>
<organism evidence="4 5">
    <name type="scientific">Flammeovirga pacifica</name>
    <dbReference type="NCBI Taxonomy" id="915059"/>
    <lineage>
        <taxon>Bacteria</taxon>
        <taxon>Pseudomonadati</taxon>
        <taxon>Bacteroidota</taxon>
        <taxon>Cytophagia</taxon>
        <taxon>Cytophagales</taxon>
        <taxon>Flammeovirgaceae</taxon>
        <taxon>Flammeovirga</taxon>
    </lineage>
</organism>
<dbReference type="Gene3D" id="2.60.120.260">
    <property type="entry name" value="Galactose-binding domain-like"/>
    <property type="match status" value="3"/>
</dbReference>
<evidence type="ECO:0000259" key="3">
    <source>
        <dbReference type="Pfam" id="PF18962"/>
    </source>
</evidence>
<dbReference type="EMBL" id="JRYR02000002">
    <property type="protein sequence ID" value="OHX64719.1"/>
    <property type="molecule type" value="Genomic_DNA"/>
</dbReference>
<gene>
    <name evidence="4" type="ORF">NH26_24460</name>
</gene>
<dbReference type="OrthoDB" id="9800887at2"/>
<feature type="region of interest" description="Disordered" evidence="1">
    <location>
        <begin position="344"/>
        <end position="365"/>
    </location>
</feature>
<feature type="chain" id="PRO_5010244074" description="Secretion system C-terminal sorting domain-containing protein" evidence="2">
    <location>
        <begin position="20"/>
        <end position="681"/>
    </location>
</feature>
<reference evidence="4 5" key="1">
    <citation type="journal article" date="2012" name="Int. J. Syst. Evol. Microbiol.">
        <title>Flammeovirga pacifica sp. nov., isolated from deep-sea sediment.</title>
        <authorList>
            <person name="Xu H."/>
            <person name="Fu Y."/>
            <person name="Yang N."/>
            <person name="Ding Z."/>
            <person name="Lai Q."/>
            <person name="Zeng R."/>
        </authorList>
    </citation>
    <scope>NUCLEOTIDE SEQUENCE [LARGE SCALE GENOMIC DNA]</scope>
    <source>
        <strain evidence="5">DSM 24597 / LMG 26175 / WPAGA1</strain>
    </source>
</reference>
<evidence type="ECO:0000313" key="5">
    <source>
        <dbReference type="Proteomes" id="UP000179797"/>
    </source>
</evidence>
<dbReference type="Pfam" id="PF18962">
    <property type="entry name" value="Por_Secre_tail"/>
    <property type="match status" value="1"/>
</dbReference>
<dbReference type="RefSeq" id="WP_052431722.1">
    <property type="nucleotide sequence ID" value="NZ_JRYR02000002.1"/>
</dbReference>
<feature type="domain" description="Secretion system C-terminal sorting" evidence="3">
    <location>
        <begin position="603"/>
        <end position="678"/>
    </location>
</feature>
<feature type="compositionally biased region" description="Acidic residues" evidence="1">
    <location>
        <begin position="524"/>
        <end position="591"/>
    </location>
</feature>
<dbReference type="NCBIfam" id="TIGR04183">
    <property type="entry name" value="Por_Secre_tail"/>
    <property type="match status" value="1"/>
</dbReference>
<keyword evidence="5" id="KW-1185">Reference proteome</keyword>
<dbReference type="Proteomes" id="UP000179797">
    <property type="component" value="Unassembled WGS sequence"/>
</dbReference>
<protein>
    <recommendedName>
        <fullName evidence="3">Secretion system C-terminal sorting domain-containing protein</fullName>
    </recommendedName>
</protein>
<evidence type="ECO:0000256" key="2">
    <source>
        <dbReference type="SAM" id="SignalP"/>
    </source>
</evidence>
<evidence type="ECO:0000256" key="1">
    <source>
        <dbReference type="SAM" id="MobiDB-lite"/>
    </source>
</evidence>